<dbReference type="PROSITE" id="PS01066">
    <property type="entry name" value="UPP_SYNTHASE"/>
    <property type="match status" value="1"/>
</dbReference>
<accession>A0A915E043</accession>
<organism evidence="5 6">
    <name type="scientific">Ditylenchus dipsaci</name>
    <dbReference type="NCBI Taxonomy" id="166011"/>
    <lineage>
        <taxon>Eukaryota</taxon>
        <taxon>Metazoa</taxon>
        <taxon>Ecdysozoa</taxon>
        <taxon>Nematoda</taxon>
        <taxon>Chromadorea</taxon>
        <taxon>Rhabditida</taxon>
        <taxon>Tylenchina</taxon>
        <taxon>Tylenchomorpha</taxon>
        <taxon>Sphaerularioidea</taxon>
        <taxon>Anguinidae</taxon>
        <taxon>Anguininae</taxon>
        <taxon>Ditylenchus</taxon>
    </lineage>
</organism>
<dbReference type="Pfam" id="PF01255">
    <property type="entry name" value="Prenyltransf"/>
    <property type="match status" value="1"/>
</dbReference>
<dbReference type="Gene3D" id="3.40.1180.10">
    <property type="entry name" value="Decaprenyl diphosphate synthase-like"/>
    <property type="match status" value="1"/>
</dbReference>
<dbReference type="GO" id="GO:1904423">
    <property type="term" value="C:dehydrodolichyl diphosphate synthase complex"/>
    <property type="evidence" value="ECO:0007669"/>
    <property type="project" value="TreeGrafter"/>
</dbReference>
<name>A0A915E043_9BILA</name>
<dbReference type="WBParaSite" id="jg25520">
    <property type="protein sequence ID" value="jg25520"/>
    <property type="gene ID" value="jg25520"/>
</dbReference>
<comment type="catalytic activity">
    <reaction evidence="3">
        <text>n isopentenyl diphosphate + (2E,6E)-farnesyl diphosphate = a di-trans,poly-cis-polyprenyl diphosphate + n diphosphate</text>
        <dbReference type="Rhea" id="RHEA:53008"/>
        <dbReference type="Rhea" id="RHEA-COMP:19494"/>
        <dbReference type="ChEBI" id="CHEBI:33019"/>
        <dbReference type="ChEBI" id="CHEBI:128769"/>
        <dbReference type="ChEBI" id="CHEBI:136960"/>
        <dbReference type="ChEBI" id="CHEBI:175763"/>
        <dbReference type="EC" id="2.5.1.87"/>
    </reaction>
</comment>
<evidence type="ECO:0000256" key="4">
    <source>
        <dbReference type="RuleBase" id="RU363018"/>
    </source>
</evidence>
<evidence type="ECO:0000313" key="6">
    <source>
        <dbReference type="WBParaSite" id="jg25520"/>
    </source>
</evidence>
<dbReference type="CDD" id="cd00475">
    <property type="entry name" value="Cis_IPPS"/>
    <property type="match status" value="1"/>
</dbReference>
<dbReference type="SUPFAM" id="SSF64005">
    <property type="entry name" value="Undecaprenyl diphosphate synthase"/>
    <property type="match status" value="1"/>
</dbReference>
<evidence type="ECO:0000256" key="2">
    <source>
        <dbReference type="ARBA" id="ARBA00022679"/>
    </source>
</evidence>
<protein>
    <recommendedName>
        <fullName evidence="4">Alkyl transferase</fullName>
        <ecNumber evidence="4">2.5.1.-</ecNumber>
    </recommendedName>
</protein>
<sequence length="306" mass="35930">MTQHIDNAALEVDSGSSEWFNEEEKLPWWGGVAKCLLKTNKIPKHIAFVMDGNRRYARKCQLSSVIQGHSMGFDQMTKILEWCRDLGVLEVTVYAFSIENFKRDEREVSGLMKMAEQKFERLLADKSKLEEKQIFAVPKIQRLVAEIEQLTRKYKKGFVNVCLAYTSQNEISRAMEWIRKGTQLGFIEEDDIDERLISDCLDTRQSNEVDMLIRTSGERRLSDFLLYQCSKCYIHFEDVLWPELSFWHLFKAILQYQHSLSFIQNLEESPLQGSHSDAKSNTNSTKFLEWMEEERLKERNIFLVDL</sequence>
<dbReference type="EC" id="2.5.1.-" evidence="4"/>
<dbReference type="GO" id="GO:0045547">
    <property type="term" value="F:ditrans,polycis-polyprenyl diphosphate synthase [(2E,6E)-farnesyl diphosphate specific] activity"/>
    <property type="evidence" value="ECO:0007669"/>
    <property type="project" value="UniProtKB-EC"/>
</dbReference>
<dbReference type="GO" id="GO:0016094">
    <property type="term" value="P:polyprenol biosynthetic process"/>
    <property type="evidence" value="ECO:0007669"/>
    <property type="project" value="TreeGrafter"/>
</dbReference>
<evidence type="ECO:0000256" key="1">
    <source>
        <dbReference type="ARBA" id="ARBA00005432"/>
    </source>
</evidence>
<dbReference type="InterPro" id="IPR036424">
    <property type="entry name" value="UPP_synth-like_sf"/>
</dbReference>
<proteinExistence type="inferred from homology"/>
<keyword evidence="2 4" id="KW-0808">Transferase</keyword>
<comment type="similarity">
    <text evidence="1 4">Belongs to the UPP synthase family.</text>
</comment>
<dbReference type="InterPro" id="IPR018520">
    <property type="entry name" value="UPP_synth-like_CS"/>
</dbReference>
<evidence type="ECO:0000256" key="3">
    <source>
        <dbReference type="ARBA" id="ARBA00047353"/>
    </source>
</evidence>
<dbReference type="Proteomes" id="UP000887574">
    <property type="component" value="Unplaced"/>
</dbReference>
<dbReference type="AlphaFoldDB" id="A0A915E043"/>
<evidence type="ECO:0000313" key="5">
    <source>
        <dbReference type="Proteomes" id="UP000887574"/>
    </source>
</evidence>
<reference evidence="6" key="1">
    <citation type="submission" date="2022-11" db="UniProtKB">
        <authorList>
            <consortium name="WormBaseParasite"/>
        </authorList>
    </citation>
    <scope>IDENTIFICATION</scope>
</reference>
<dbReference type="PANTHER" id="PTHR10291:SF43">
    <property type="entry name" value="DEHYDRODOLICHYL DIPHOSPHATE SYNTHASE COMPLEX SUBUNIT DHDDS"/>
    <property type="match status" value="1"/>
</dbReference>
<dbReference type="PANTHER" id="PTHR10291">
    <property type="entry name" value="DEHYDRODOLICHYL DIPHOSPHATE SYNTHASE FAMILY MEMBER"/>
    <property type="match status" value="1"/>
</dbReference>
<dbReference type="NCBIfam" id="TIGR00055">
    <property type="entry name" value="uppS"/>
    <property type="match status" value="1"/>
</dbReference>
<dbReference type="InterPro" id="IPR001441">
    <property type="entry name" value="UPP_synth-like"/>
</dbReference>
<keyword evidence="5" id="KW-1185">Reference proteome</keyword>
<dbReference type="GO" id="GO:0005783">
    <property type="term" value="C:endoplasmic reticulum"/>
    <property type="evidence" value="ECO:0007669"/>
    <property type="project" value="TreeGrafter"/>
</dbReference>